<dbReference type="RefSeq" id="WP_050435458.1">
    <property type="nucleotide sequence ID" value="NZ_CP012159.1"/>
</dbReference>
<dbReference type="AlphaFoldDB" id="A0A0K1ETX0"/>
<sequence>MPLFRFARRGANWEEDLPIEELQKREFKSKHGGPDLRPSVYELDGQTGPLLRAYAEHAHHIDPPTRALAIESSVKDRAVQTTPGKLAFAFVRDQHREILLNDEADLLALISELVAKGGEGRIPIPKQDVIAYARQRIEEHDPEWTAAAAAPDARSWLIKLRKP</sequence>
<dbReference type="Proteomes" id="UP000067626">
    <property type="component" value="Chromosome"/>
</dbReference>
<organism evidence="1 2">
    <name type="scientific">Chondromyces crocatus</name>
    <dbReference type="NCBI Taxonomy" id="52"/>
    <lineage>
        <taxon>Bacteria</taxon>
        <taxon>Pseudomonadati</taxon>
        <taxon>Myxococcota</taxon>
        <taxon>Polyangia</taxon>
        <taxon>Polyangiales</taxon>
        <taxon>Polyangiaceae</taxon>
        <taxon>Chondromyces</taxon>
    </lineage>
</organism>
<gene>
    <name evidence="1" type="ORF">CMC5_083010</name>
</gene>
<keyword evidence="2" id="KW-1185">Reference proteome</keyword>
<reference evidence="1 2" key="1">
    <citation type="submission" date="2015-07" db="EMBL/GenBank/DDBJ databases">
        <title>Genome analysis of myxobacterium Chondromyces crocatus Cm c5 reveals a high potential for natural compound synthesis and the genetic basis for the loss of fruiting body formation.</title>
        <authorList>
            <person name="Zaburannyi N."/>
            <person name="Bunk B."/>
            <person name="Maier J."/>
            <person name="Overmann J."/>
            <person name="Mueller R."/>
        </authorList>
    </citation>
    <scope>NUCLEOTIDE SEQUENCE [LARGE SCALE GENOMIC DNA]</scope>
    <source>
        <strain evidence="1 2">Cm c5</strain>
    </source>
</reference>
<protein>
    <submittedName>
        <fullName evidence="1">Uncharacterized protein</fullName>
    </submittedName>
</protein>
<dbReference type="EMBL" id="CP012159">
    <property type="protein sequence ID" value="AKT44063.1"/>
    <property type="molecule type" value="Genomic_DNA"/>
</dbReference>
<proteinExistence type="predicted"/>
<evidence type="ECO:0000313" key="2">
    <source>
        <dbReference type="Proteomes" id="UP000067626"/>
    </source>
</evidence>
<name>A0A0K1ETX0_CHOCO</name>
<dbReference type="OrthoDB" id="5516895at2"/>
<evidence type="ECO:0000313" key="1">
    <source>
        <dbReference type="EMBL" id="AKT44063.1"/>
    </source>
</evidence>
<accession>A0A0K1ETX0</accession>
<dbReference type="STRING" id="52.CMC5_083010"/>
<dbReference type="KEGG" id="ccro:CMC5_083010"/>